<keyword evidence="2" id="KW-0446">Lipid-binding</keyword>
<gene>
    <name evidence="5" type="ORF">GPM918_LOCUS41349</name>
    <name evidence="4" type="ORF">OVA965_LOCUS34936</name>
    <name evidence="7" type="ORF">SRO942_LOCUS42386</name>
    <name evidence="6" type="ORF">TMI583_LOCUS35885</name>
</gene>
<dbReference type="EMBL" id="CAJNOK010029902">
    <property type="protein sequence ID" value="CAF1453504.1"/>
    <property type="molecule type" value="Genomic_DNA"/>
</dbReference>
<dbReference type="OrthoDB" id="10025477at2759"/>
<dbReference type="EMBL" id="CAJOBC010098432">
    <property type="protein sequence ID" value="CAF4453993.1"/>
    <property type="molecule type" value="Genomic_DNA"/>
</dbReference>
<feature type="non-terminal residue" evidence="5">
    <location>
        <position position="180"/>
    </location>
</feature>
<dbReference type="Pfam" id="PF08212">
    <property type="entry name" value="Lipocalin_2"/>
    <property type="match status" value="1"/>
</dbReference>
<dbReference type="InterPro" id="IPR012674">
    <property type="entry name" value="Calycin"/>
</dbReference>
<dbReference type="GO" id="GO:0000302">
    <property type="term" value="P:response to reactive oxygen species"/>
    <property type="evidence" value="ECO:0007669"/>
    <property type="project" value="TreeGrafter"/>
</dbReference>
<dbReference type="PANTHER" id="PTHR10612:SF62">
    <property type="entry name" value="LIPOCALIN_CYTOSOLIC FATTY-ACID BINDING DOMAIN-CONTAINING PROTEIN"/>
    <property type="match status" value="1"/>
</dbReference>
<protein>
    <recommendedName>
        <fullName evidence="3">Lipocalin/cytosolic fatty-acid binding domain-containing protein</fullName>
    </recommendedName>
</protein>
<dbReference type="InterPro" id="IPR022271">
    <property type="entry name" value="Lipocalin_ApoD"/>
</dbReference>
<organism evidence="5 8">
    <name type="scientific">Didymodactylos carnosus</name>
    <dbReference type="NCBI Taxonomy" id="1234261"/>
    <lineage>
        <taxon>Eukaryota</taxon>
        <taxon>Metazoa</taxon>
        <taxon>Spiralia</taxon>
        <taxon>Gnathifera</taxon>
        <taxon>Rotifera</taxon>
        <taxon>Eurotatoria</taxon>
        <taxon>Bdelloidea</taxon>
        <taxon>Philodinida</taxon>
        <taxon>Philodinidae</taxon>
        <taxon>Didymodactylos</taxon>
    </lineage>
</organism>
<dbReference type="InterPro" id="IPR000566">
    <property type="entry name" value="Lipocln_cytosolic_FA-bd_dom"/>
</dbReference>
<dbReference type="EMBL" id="CAJNOQ010032408">
    <property type="protein sequence ID" value="CAF1584913.1"/>
    <property type="molecule type" value="Genomic_DNA"/>
</dbReference>
<proteinExistence type="inferred from homology"/>
<dbReference type="PROSITE" id="PS00213">
    <property type="entry name" value="LIPOCALIN"/>
    <property type="match status" value="1"/>
</dbReference>
<evidence type="ECO:0000256" key="2">
    <source>
        <dbReference type="ARBA" id="ARBA00023121"/>
    </source>
</evidence>
<dbReference type="GO" id="GO:0008289">
    <property type="term" value="F:lipid binding"/>
    <property type="evidence" value="ECO:0007669"/>
    <property type="project" value="UniProtKB-KW"/>
</dbReference>
<comment type="caution">
    <text evidence="5">The sequence shown here is derived from an EMBL/GenBank/DDBJ whole genome shotgun (WGS) entry which is preliminary data.</text>
</comment>
<dbReference type="PANTHER" id="PTHR10612">
    <property type="entry name" value="APOLIPOPROTEIN D"/>
    <property type="match status" value="1"/>
</dbReference>
<sequence>ITVRAWPDPVCRTPPLAPGYTIDQYAGTWYEIGKIQTAGGAIFEKSCVCTSIHVAPIGDRKVIVTNTCNRETPQGKLLIFNETLTTDDVIPTGRYNETFRSLAYNIIALKSDEYSVEYDCMHTFGITNYCVHILSRKPTLSDDTVKMLLNLAVEYDLNTAKLEYEQTLQQGCTYGANTLI</sequence>
<name>A0A815ZM01_9BILA</name>
<evidence type="ECO:0000259" key="3">
    <source>
        <dbReference type="Pfam" id="PF08212"/>
    </source>
</evidence>
<dbReference type="Proteomes" id="UP000663829">
    <property type="component" value="Unassembled WGS sequence"/>
</dbReference>
<reference evidence="5" key="1">
    <citation type="submission" date="2021-02" db="EMBL/GenBank/DDBJ databases">
        <authorList>
            <person name="Nowell W R."/>
        </authorList>
    </citation>
    <scope>NUCLEOTIDE SEQUENCE</scope>
</reference>
<dbReference type="AlphaFoldDB" id="A0A815ZM01"/>
<dbReference type="Proteomes" id="UP000681722">
    <property type="component" value="Unassembled WGS sequence"/>
</dbReference>
<dbReference type="PIRSF" id="PIRSF036893">
    <property type="entry name" value="Lipocalin_ApoD"/>
    <property type="match status" value="1"/>
</dbReference>
<dbReference type="Proteomes" id="UP000677228">
    <property type="component" value="Unassembled WGS sequence"/>
</dbReference>
<evidence type="ECO:0000256" key="1">
    <source>
        <dbReference type="ARBA" id="ARBA00006889"/>
    </source>
</evidence>
<feature type="domain" description="Lipocalin/cytosolic fatty-acid binding" evidence="3">
    <location>
        <begin position="22"/>
        <end position="165"/>
    </location>
</feature>
<comment type="similarity">
    <text evidence="1">Belongs to the calycin superfamily. Lipocalin family.</text>
</comment>
<dbReference type="GO" id="GO:0006629">
    <property type="term" value="P:lipid metabolic process"/>
    <property type="evidence" value="ECO:0007669"/>
    <property type="project" value="TreeGrafter"/>
</dbReference>
<evidence type="ECO:0000313" key="7">
    <source>
        <dbReference type="EMBL" id="CAF4453993.1"/>
    </source>
</evidence>
<keyword evidence="8" id="KW-1185">Reference proteome</keyword>
<dbReference type="EMBL" id="CAJOBA010051746">
    <property type="protein sequence ID" value="CAF4247916.1"/>
    <property type="molecule type" value="Genomic_DNA"/>
</dbReference>
<dbReference type="GO" id="GO:0005737">
    <property type="term" value="C:cytoplasm"/>
    <property type="evidence" value="ECO:0007669"/>
    <property type="project" value="TreeGrafter"/>
</dbReference>
<evidence type="ECO:0000313" key="8">
    <source>
        <dbReference type="Proteomes" id="UP000663829"/>
    </source>
</evidence>
<accession>A0A815ZM01</accession>
<evidence type="ECO:0000313" key="4">
    <source>
        <dbReference type="EMBL" id="CAF1453504.1"/>
    </source>
</evidence>
<dbReference type="Gene3D" id="2.40.128.20">
    <property type="match status" value="1"/>
</dbReference>
<dbReference type="SUPFAM" id="SSF50814">
    <property type="entry name" value="Lipocalins"/>
    <property type="match status" value="1"/>
</dbReference>
<evidence type="ECO:0000313" key="5">
    <source>
        <dbReference type="EMBL" id="CAF1584913.1"/>
    </source>
</evidence>
<dbReference type="Proteomes" id="UP000682733">
    <property type="component" value="Unassembled WGS sequence"/>
</dbReference>
<evidence type="ECO:0000313" key="6">
    <source>
        <dbReference type="EMBL" id="CAF4247916.1"/>
    </source>
</evidence>
<dbReference type="InterPro" id="IPR022272">
    <property type="entry name" value="Lipocalin_CS"/>
</dbReference>